<dbReference type="PROSITE" id="PS51257">
    <property type="entry name" value="PROKAR_LIPOPROTEIN"/>
    <property type="match status" value="1"/>
</dbReference>
<keyword evidence="1" id="KW-0732">Signal</keyword>
<dbReference type="AlphaFoldDB" id="A0A516NQY0"/>
<feature type="signal peptide" evidence="1">
    <location>
        <begin position="1"/>
        <end position="25"/>
    </location>
</feature>
<evidence type="ECO:0000256" key="1">
    <source>
        <dbReference type="SAM" id="SignalP"/>
    </source>
</evidence>
<reference evidence="2 3" key="1">
    <citation type="submission" date="2019-07" db="EMBL/GenBank/DDBJ databases">
        <title>Complete Genome Sequence and Methylome Analysis of Nocardia otitidis-caviarum NEB252.</title>
        <authorList>
            <person name="Fomenkov A."/>
            <person name="Anton B.P."/>
            <person name="Vincze T."/>
            <person name="Roberts R.J."/>
        </authorList>
    </citation>
    <scope>NUCLEOTIDE SEQUENCE [LARGE SCALE GENOMIC DNA]</scope>
    <source>
        <strain evidence="2 3">NEB252</strain>
    </source>
</reference>
<feature type="chain" id="PRO_5038731406" description="DUF3558 domain-containing protein" evidence="1">
    <location>
        <begin position="26"/>
        <end position="197"/>
    </location>
</feature>
<organism evidence="2 3">
    <name type="scientific">Nocardia otitidiscaviarum</name>
    <dbReference type="NCBI Taxonomy" id="1823"/>
    <lineage>
        <taxon>Bacteria</taxon>
        <taxon>Bacillati</taxon>
        <taxon>Actinomycetota</taxon>
        <taxon>Actinomycetes</taxon>
        <taxon>Mycobacteriales</taxon>
        <taxon>Nocardiaceae</taxon>
        <taxon>Nocardia</taxon>
    </lineage>
</organism>
<accession>A0A516NQY0</accession>
<proteinExistence type="predicted"/>
<sequence length="197" mass="20656">MRHRSPSIIVVPAAIALLAISGCDATSTGTSVAAESSTTTTAVQDTIIGIHSGEVVDNECLLTAAEVGALTGVTVGEGTNVETSVPGIDRRCEYRRSDGTSDFAVASINIARLWQNIAFDDLIAMFRGPGAREIPGVARTMLVWDDGSTPNAGIYTDTLAVALDINLTDQSEPATAPTDEKWKVAAQQIVAELPTQR</sequence>
<dbReference type="Proteomes" id="UP000317039">
    <property type="component" value="Chromosome"/>
</dbReference>
<evidence type="ECO:0000313" key="2">
    <source>
        <dbReference type="EMBL" id="QDP81299.1"/>
    </source>
</evidence>
<evidence type="ECO:0000313" key="3">
    <source>
        <dbReference type="Proteomes" id="UP000317039"/>
    </source>
</evidence>
<gene>
    <name evidence="2" type="ORF">FOH10_23850</name>
</gene>
<dbReference type="EMBL" id="CP041695">
    <property type="protein sequence ID" value="QDP81299.1"/>
    <property type="molecule type" value="Genomic_DNA"/>
</dbReference>
<protein>
    <recommendedName>
        <fullName evidence="4">DUF3558 domain-containing protein</fullName>
    </recommendedName>
</protein>
<dbReference type="GeneID" id="80335397"/>
<name>A0A516NQY0_9NOCA</name>
<dbReference type="KEGG" id="nod:FOH10_23850"/>
<dbReference type="RefSeq" id="WP_143982404.1">
    <property type="nucleotide sequence ID" value="NZ_CP041695.1"/>
</dbReference>
<evidence type="ECO:0008006" key="4">
    <source>
        <dbReference type="Google" id="ProtNLM"/>
    </source>
</evidence>